<dbReference type="Gene3D" id="3.50.50.60">
    <property type="entry name" value="FAD/NAD(P)-binding domain"/>
    <property type="match status" value="1"/>
</dbReference>
<dbReference type="AlphaFoldDB" id="A0A3P3XJ58"/>
<reference evidence="2" key="1">
    <citation type="submission" date="2017-02" db="EMBL/GenBank/DDBJ databases">
        <authorList>
            <person name="Regsiter A."/>
            <person name="William W."/>
        </authorList>
    </citation>
    <scope>NUCLEOTIDE SEQUENCE</scope>
    <source>
        <strain evidence="2">Bib</strain>
    </source>
</reference>
<dbReference type="InterPro" id="IPR006076">
    <property type="entry name" value="FAD-dep_OxRdtase"/>
</dbReference>
<dbReference type="InterPro" id="IPR052745">
    <property type="entry name" value="G3P_Oxidase/Oxidoreductase"/>
</dbReference>
<feature type="domain" description="FAD dependent oxidoreductase" evidence="1">
    <location>
        <begin position="15"/>
        <end position="117"/>
    </location>
</feature>
<dbReference type="InterPro" id="IPR036188">
    <property type="entry name" value="FAD/NAD-bd_sf"/>
</dbReference>
<evidence type="ECO:0000259" key="1">
    <source>
        <dbReference type="Pfam" id="PF01266"/>
    </source>
</evidence>
<protein>
    <recommendedName>
        <fullName evidence="1">FAD dependent oxidoreductase domain-containing protein</fullName>
    </recommendedName>
</protein>
<proteinExistence type="predicted"/>
<dbReference type="PANTHER" id="PTHR42720">
    <property type="entry name" value="GLYCEROL-3-PHOSPHATE DEHYDROGENASE"/>
    <property type="match status" value="1"/>
</dbReference>
<dbReference type="EMBL" id="FWDM01000019">
    <property type="protein sequence ID" value="SLM12768.1"/>
    <property type="molecule type" value="Genomic_DNA"/>
</dbReference>
<accession>A0A3P3XJ58</accession>
<dbReference type="Pfam" id="PF01266">
    <property type="entry name" value="DAO"/>
    <property type="match status" value="1"/>
</dbReference>
<sequence>MNSLRWLPTEKKIYAKIFINAAGVYGDVISRKAGIDAYTITARKGEYILLEPNEKYNVHHIIFPSPTKTSKGIIVTKTITGYILLGPNAVDMPETEKSNNYTTREGLKEVLKKQKSLCQHYRRNWRSRHLPDCVLSRIPMTLFWKTMLYQLTLSLRLAQDFGVRNQLYNFTCYADLELGVDLGASWQNQLIQWIKGKGLGTSDILYRHSGSWQV</sequence>
<name>A0A3P3XJ58_9SPIR</name>
<evidence type="ECO:0000313" key="2">
    <source>
        <dbReference type="EMBL" id="SLM12768.1"/>
    </source>
</evidence>
<dbReference type="PANTHER" id="PTHR42720:SF1">
    <property type="entry name" value="GLYCEROL 3-PHOSPHATE OXIDASE"/>
    <property type="match status" value="1"/>
</dbReference>
<gene>
    <name evidence="2" type="ORF">SPIROBIBN47_260041</name>
</gene>
<organism evidence="2">
    <name type="scientific">uncultured spirochete</name>
    <dbReference type="NCBI Taxonomy" id="156406"/>
    <lineage>
        <taxon>Bacteria</taxon>
        <taxon>Pseudomonadati</taxon>
        <taxon>Spirochaetota</taxon>
        <taxon>Spirochaetia</taxon>
        <taxon>Spirochaetales</taxon>
        <taxon>environmental samples</taxon>
    </lineage>
</organism>
<dbReference type="Gene3D" id="3.30.9.10">
    <property type="entry name" value="D-Amino Acid Oxidase, subunit A, domain 2"/>
    <property type="match status" value="1"/>
</dbReference>